<keyword evidence="4" id="KW-1185">Reference proteome</keyword>
<dbReference type="PANTHER" id="PTHR42928:SF5">
    <property type="entry name" value="BLR1237 PROTEIN"/>
    <property type="match status" value="1"/>
</dbReference>
<comment type="caution">
    <text evidence="3">The sequence shown here is derived from an EMBL/GenBank/DDBJ whole genome shotgun (WGS) entry which is preliminary data.</text>
</comment>
<evidence type="ECO:0000256" key="1">
    <source>
        <dbReference type="ARBA" id="ARBA00006987"/>
    </source>
</evidence>
<dbReference type="Pfam" id="PF03401">
    <property type="entry name" value="TctC"/>
    <property type="match status" value="1"/>
</dbReference>
<dbReference type="InterPro" id="IPR042100">
    <property type="entry name" value="Bug_dom1"/>
</dbReference>
<dbReference type="PIRSF" id="PIRSF017082">
    <property type="entry name" value="YflP"/>
    <property type="match status" value="1"/>
</dbReference>
<dbReference type="SUPFAM" id="SSF53850">
    <property type="entry name" value="Periplasmic binding protein-like II"/>
    <property type="match status" value="1"/>
</dbReference>
<sequence length="318" mass="33719">MQLSRRAVFGASLGLATPALAQSGPIRLVVGFPPGGSTDLVARLLQPSIAQAFGVPCVVENRPGASAALGAQAVARAPGDGNTWAVVFDTHVVNPVLIPNIGFDTKKDLAPVILVGTTPNLLMAHKSRPWQNWQQLLEAARARPDTLTYGTIGNGSLAHLGMSIAQKAGNFVVQHVPYRGGGPLVTAAATGEADLYVTTPTAFAVPLREGQVRPLVSLGAERFAGAPNVPTFAEVGVPGVDARAFWGVLAPSATPEPIRKRMEEVIRAALQQPELRNRLTEQFGVKVSGAGAEEFGRFLDEQMDTWARVVREYNIRPD</sequence>
<keyword evidence="2" id="KW-0732">Signal</keyword>
<dbReference type="OrthoDB" id="8251536at2"/>
<feature type="chain" id="PRO_5019343381" evidence="2">
    <location>
        <begin position="22"/>
        <end position="318"/>
    </location>
</feature>
<evidence type="ECO:0000313" key="4">
    <source>
        <dbReference type="Proteomes" id="UP000282957"/>
    </source>
</evidence>
<evidence type="ECO:0000256" key="2">
    <source>
        <dbReference type="SAM" id="SignalP"/>
    </source>
</evidence>
<dbReference type="AlphaFoldDB" id="A0A437MCQ1"/>
<dbReference type="PANTHER" id="PTHR42928">
    <property type="entry name" value="TRICARBOXYLATE-BINDING PROTEIN"/>
    <property type="match status" value="1"/>
</dbReference>
<protein>
    <submittedName>
        <fullName evidence="3">Tripartite tricarboxylate transporter substrate binding protein</fullName>
    </submittedName>
</protein>
<comment type="similarity">
    <text evidence="1">Belongs to the UPF0065 (bug) family.</text>
</comment>
<accession>A0A437MCQ1</accession>
<dbReference type="Gene3D" id="3.40.190.150">
    <property type="entry name" value="Bordetella uptake gene, domain 1"/>
    <property type="match status" value="1"/>
</dbReference>
<name>A0A437MCQ1_9PROT</name>
<dbReference type="RefSeq" id="WP_127788829.1">
    <property type="nucleotide sequence ID" value="NZ_SACL01000006.1"/>
</dbReference>
<dbReference type="EMBL" id="SACL01000006">
    <property type="protein sequence ID" value="RVT95343.1"/>
    <property type="molecule type" value="Genomic_DNA"/>
</dbReference>
<dbReference type="Proteomes" id="UP000282957">
    <property type="component" value="Unassembled WGS sequence"/>
</dbReference>
<feature type="signal peptide" evidence="2">
    <location>
        <begin position="1"/>
        <end position="21"/>
    </location>
</feature>
<evidence type="ECO:0000313" key="3">
    <source>
        <dbReference type="EMBL" id="RVT95343.1"/>
    </source>
</evidence>
<dbReference type="Gene3D" id="3.40.190.10">
    <property type="entry name" value="Periplasmic binding protein-like II"/>
    <property type="match status" value="1"/>
</dbReference>
<reference evidence="3 4" key="1">
    <citation type="submission" date="2019-01" db="EMBL/GenBank/DDBJ databases">
        <authorList>
            <person name="Chen W.-M."/>
        </authorList>
    </citation>
    <scope>NUCLEOTIDE SEQUENCE [LARGE SCALE GENOMIC DNA]</scope>
    <source>
        <strain evidence="3 4">CCP-6</strain>
    </source>
</reference>
<proteinExistence type="inferred from homology"/>
<gene>
    <name evidence="3" type="ORF">EOD42_17320</name>
</gene>
<dbReference type="InterPro" id="IPR005064">
    <property type="entry name" value="BUG"/>
</dbReference>
<organism evidence="3 4">
    <name type="scientific">Rhodovarius crocodyli</name>
    <dbReference type="NCBI Taxonomy" id="1979269"/>
    <lineage>
        <taxon>Bacteria</taxon>
        <taxon>Pseudomonadati</taxon>
        <taxon>Pseudomonadota</taxon>
        <taxon>Alphaproteobacteria</taxon>
        <taxon>Acetobacterales</taxon>
        <taxon>Roseomonadaceae</taxon>
        <taxon>Rhodovarius</taxon>
    </lineage>
</organism>